<comment type="caution">
    <text evidence="8">The sequence shown here is derived from an EMBL/GenBank/DDBJ whole genome shotgun (WGS) entry which is preliminary data.</text>
</comment>
<keyword evidence="3" id="KW-0732">Signal</keyword>
<evidence type="ECO:0000259" key="7">
    <source>
        <dbReference type="Pfam" id="PF14322"/>
    </source>
</evidence>
<evidence type="ECO:0000256" key="4">
    <source>
        <dbReference type="ARBA" id="ARBA00023136"/>
    </source>
</evidence>
<dbReference type="RefSeq" id="WP_167965078.1">
    <property type="nucleotide sequence ID" value="NZ_JAATJJ010000002.1"/>
</dbReference>
<keyword evidence="4" id="KW-0472">Membrane</keyword>
<dbReference type="InterPro" id="IPR011990">
    <property type="entry name" value="TPR-like_helical_dom_sf"/>
</dbReference>
<sequence length="539" mass="60236">MKRLNKFLTLITLVSVAVITESCEKNILEVERETSLSGPDAAQTAKGAQAIVEGAVTELKSIFSDIRVSVNRQCGTDIVRNGTHLADEPASGLFGMNTYDGNFSAQSEQIESLWNRHYNGIVFANTIISALGNLPDAELGETGADNLGQAYTMRAYLYLELVRRFDNIPIIDVRDLDKDGPQFETEQSQRSEVYSLILSDLNKALPIIRTRAEVDPNIVEPIERPTRGLTLILLTEANLDLGNNAAAAAAADELVADPSYLLQPLDNIFGLDGDTETNDEVVFSIGFDPAIPETVQWQSQQFVPLYDRVNGVARTMETGGRPWSRLSPSAYYWTLFDTNDDGDVKDEADGRIAAWHKLEWIFDDAENLPDGVNLGDVVTLDHLQEQWPTEGREWRYVEPTTIKTWEDGTLGRTVAQAEGWRNIIVYRYAHAFISGAEAHFKAGNAARAMQLLNVLRERAYGDASGNFSNITFEDIVEEHARELGHEGHRWSFLKRNNILVERVQMHNVDASPNVQDRHRLWPIPLSFIDQTGSQQNPGY</sequence>
<dbReference type="GO" id="GO:0009279">
    <property type="term" value="C:cell outer membrane"/>
    <property type="evidence" value="ECO:0007669"/>
    <property type="project" value="UniProtKB-SubCell"/>
</dbReference>
<evidence type="ECO:0008006" key="10">
    <source>
        <dbReference type="Google" id="ProtNLM"/>
    </source>
</evidence>
<dbReference type="Pfam" id="PF07980">
    <property type="entry name" value="SusD_RagB"/>
    <property type="match status" value="1"/>
</dbReference>
<organism evidence="8 9">
    <name type="scientific">Saonia flava</name>
    <dbReference type="NCBI Taxonomy" id="523696"/>
    <lineage>
        <taxon>Bacteria</taxon>
        <taxon>Pseudomonadati</taxon>
        <taxon>Bacteroidota</taxon>
        <taxon>Flavobacteriia</taxon>
        <taxon>Flavobacteriales</taxon>
        <taxon>Flavobacteriaceae</taxon>
        <taxon>Saonia</taxon>
    </lineage>
</organism>
<gene>
    <name evidence="8" type="ORF">GGR42_002735</name>
</gene>
<proteinExistence type="inferred from homology"/>
<evidence type="ECO:0000313" key="9">
    <source>
        <dbReference type="Proteomes" id="UP000590442"/>
    </source>
</evidence>
<evidence type="ECO:0000256" key="5">
    <source>
        <dbReference type="ARBA" id="ARBA00023237"/>
    </source>
</evidence>
<comment type="subcellular location">
    <subcellularLocation>
        <location evidence="1">Cell outer membrane</location>
    </subcellularLocation>
</comment>
<evidence type="ECO:0000256" key="3">
    <source>
        <dbReference type="ARBA" id="ARBA00022729"/>
    </source>
</evidence>
<evidence type="ECO:0000256" key="1">
    <source>
        <dbReference type="ARBA" id="ARBA00004442"/>
    </source>
</evidence>
<comment type="similarity">
    <text evidence="2">Belongs to the SusD family.</text>
</comment>
<name>A0A846R4E9_9FLAO</name>
<feature type="domain" description="RagB/SusD" evidence="6">
    <location>
        <begin position="416"/>
        <end position="539"/>
    </location>
</feature>
<dbReference type="SUPFAM" id="SSF48452">
    <property type="entry name" value="TPR-like"/>
    <property type="match status" value="1"/>
</dbReference>
<dbReference type="EMBL" id="JAATJJ010000002">
    <property type="protein sequence ID" value="NJB72244.1"/>
    <property type="molecule type" value="Genomic_DNA"/>
</dbReference>
<evidence type="ECO:0000256" key="2">
    <source>
        <dbReference type="ARBA" id="ARBA00006275"/>
    </source>
</evidence>
<evidence type="ECO:0000259" key="6">
    <source>
        <dbReference type="Pfam" id="PF07980"/>
    </source>
</evidence>
<accession>A0A846R4E9</accession>
<dbReference type="Gene3D" id="1.25.40.390">
    <property type="match status" value="1"/>
</dbReference>
<dbReference type="Proteomes" id="UP000590442">
    <property type="component" value="Unassembled WGS sequence"/>
</dbReference>
<dbReference type="InterPro" id="IPR033985">
    <property type="entry name" value="SusD-like_N"/>
</dbReference>
<keyword evidence="5" id="KW-0998">Cell outer membrane</keyword>
<protein>
    <recommendedName>
        <fullName evidence="10">RagB/SusD family nutrient uptake outer membrane protein</fullName>
    </recommendedName>
</protein>
<keyword evidence="9" id="KW-1185">Reference proteome</keyword>
<dbReference type="InterPro" id="IPR012944">
    <property type="entry name" value="SusD_RagB_dom"/>
</dbReference>
<dbReference type="AlphaFoldDB" id="A0A846R4E9"/>
<reference evidence="8 9" key="1">
    <citation type="submission" date="2020-03" db="EMBL/GenBank/DDBJ databases">
        <title>Genomic Encyclopedia of Type Strains, Phase IV (KMG-IV): sequencing the most valuable type-strain genomes for metagenomic binning, comparative biology and taxonomic classification.</title>
        <authorList>
            <person name="Goeker M."/>
        </authorList>
    </citation>
    <scope>NUCLEOTIDE SEQUENCE [LARGE SCALE GENOMIC DNA]</scope>
    <source>
        <strain evidence="8 9">DSM 29762</strain>
    </source>
</reference>
<evidence type="ECO:0000313" key="8">
    <source>
        <dbReference type="EMBL" id="NJB72244.1"/>
    </source>
</evidence>
<dbReference type="Pfam" id="PF14322">
    <property type="entry name" value="SusD-like_3"/>
    <property type="match status" value="1"/>
</dbReference>
<feature type="domain" description="SusD-like N-terminal" evidence="7">
    <location>
        <begin position="105"/>
        <end position="211"/>
    </location>
</feature>